<feature type="compositionally biased region" description="Basic residues" evidence="1">
    <location>
        <begin position="380"/>
        <end position="395"/>
    </location>
</feature>
<gene>
    <name evidence="2" type="ORF">B1813_00005</name>
</gene>
<evidence type="ECO:0000256" key="1">
    <source>
        <dbReference type="SAM" id="MobiDB-lite"/>
    </source>
</evidence>
<sequence>MATGVEFNAFDELVADGTASYAYDGLNRLIAADGAALSYVGTGIKVASDHTGDYTYTPDGTPLGMTHTGGAGLAWTDSHTDLIGLINPSTGALAGSRTYSPFGERTDHHGTQPALGYQHQYTDPDTGNVNMGARWYQPHTSTFTNRDTATLNPHDLTNANRHTYAANNPLTYTDPTGRYVHCAPAIAAGPIGIGGCAAGSALVVGIVAGYQWLTGSINPPAAHAPTQNSAPPQNDYIHVNPMDEAAWLKNRTTPRNKAWAHETGTTNPVWWPNHGTHLPVSATATTSAATAAAAAQAAAAAARRAFLEARRQRIIDDVNTPHPRPPKTTNITDNIRQALEDANKTIIDLGVITPHDQNTPYQPQTTPGIGQPGPPPTRNRPTRKHLHQRRTHQRRRLAEFPNMGMRRADRSRQSTSRRAKHRDP</sequence>
<dbReference type="Proteomes" id="UP000192591">
    <property type="component" value="Unassembled WGS sequence"/>
</dbReference>
<dbReference type="EMBL" id="MWIH01000001">
    <property type="protein sequence ID" value="OQO95198.1"/>
    <property type="molecule type" value="Genomic_DNA"/>
</dbReference>
<dbReference type="STRING" id="1962155.B1813_00005"/>
<dbReference type="AlphaFoldDB" id="A0A1V9ADU9"/>
<evidence type="ECO:0008006" key="4">
    <source>
        <dbReference type="Google" id="ProtNLM"/>
    </source>
</evidence>
<dbReference type="InterPro" id="IPR050708">
    <property type="entry name" value="T6SS_VgrG/RHS"/>
</dbReference>
<reference evidence="2 3" key="1">
    <citation type="submission" date="2017-02" db="EMBL/GenBank/DDBJ databases">
        <title>Draft genome of Saccharomonospora sp. 154.</title>
        <authorList>
            <person name="Alonso-Carmona G.S."/>
            <person name="De La Haba R."/>
            <person name="Vera-Gargallo B."/>
            <person name="Sandoval-Trujillo A.H."/>
            <person name="Ramirez-Duran N."/>
            <person name="Ventosa A."/>
        </authorList>
    </citation>
    <scope>NUCLEOTIDE SEQUENCE [LARGE SCALE GENOMIC DNA]</scope>
    <source>
        <strain evidence="2 3">LRS4.154</strain>
    </source>
</reference>
<evidence type="ECO:0000313" key="2">
    <source>
        <dbReference type="EMBL" id="OQO95198.1"/>
    </source>
</evidence>
<feature type="region of interest" description="Disordered" evidence="1">
    <location>
        <begin position="353"/>
        <end position="424"/>
    </location>
</feature>
<dbReference type="InterPro" id="IPR022385">
    <property type="entry name" value="Rhs_assc_core"/>
</dbReference>
<accession>A0A1V9ADU9</accession>
<proteinExistence type="predicted"/>
<feature type="compositionally biased region" description="Basic residues" evidence="1">
    <location>
        <begin position="415"/>
        <end position="424"/>
    </location>
</feature>
<organism evidence="2 3">
    <name type="scientific">Saccharomonospora piscinae</name>
    <dbReference type="NCBI Taxonomy" id="687388"/>
    <lineage>
        <taxon>Bacteria</taxon>
        <taxon>Bacillati</taxon>
        <taxon>Actinomycetota</taxon>
        <taxon>Actinomycetes</taxon>
        <taxon>Pseudonocardiales</taxon>
        <taxon>Pseudonocardiaceae</taxon>
        <taxon>Saccharomonospora</taxon>
    </lineage>
</organism>
<keyword evidence="3" id="KW-1185">Reference proteome</keyword>
<comment type="caution">
    <text evidence="2">The sequence shown here is derived from an EMBL/GenBank/DDBJ whole genome shotgun (WGS) entry which is preliminary data.</text>
</comment>
<dbReference type="NCBIfam" id="TIGR03696">
    <property type="entry name" value="Rhs_assc_core"/>
    <property type="match status" value="1"/>
</dbReference>
<dbReference type="PANTHER" id="PTHR32305:SF15">
    <property type="entry name" value="PROTEIN RHSA-RELATED"/>
    <property type="match status" value="1"/>
</dbReference>
<protein>
    <recommendedName>
        <fullName evidence="4">RHS repeat-associated core domain protein</fullName>
    </recommendedName>
</protein>
<evidence type="ECO:0000313" key="3">
    <source>
        <dbReference type="Proteomes" id="UP000192591"/>
    </source>
</evidence>
<dbReference type="Gene3D" id="2.180.10.10">
    <property type="entry name" value="RHS repeat-associated core"/>
    <property type="match status" value="1"/>
</dbReference>
<dbReference type="PANTHER" id="PTHR32305">
    <property type="match status" value="1"/>
</dbReference>
<feature type="compositionally biased region" description="Low complexity" evidence="1">
    <location>
        <begin position="359"/>
        <end position="369"/>
    </location>
</feature>
<name>A0A1V9ADU9_SACPI</name>